<feature type="domain" description="DNA methylase N-4/N-6" evidence="4">
    <location>
        <begin position="68"/>
        <end position="144"/>
    </location>
</feature>
<evidence type="ECO:0000256" key="1">
    <source>
        <dbReference type="ARBA" id="ARBA00022603"/>
    </source>
</evidence>
<dbReference type="InterPro" id="IPR029063">
    <property type="entry name" value="SAM-dependent_MTases_sf"/>
</dbReference>
<evidence type="ECO:0000259" key="4">
    <source>
        <dbReference type="Pfam" id="PF01555"/>
    </source>
</evidence>
<evidence type="ECO:0000313" key="5">
    <source>
        <dbReference type="EMBL" id="VFK56226.1"/>
    </source>
</evidence>
<dbReference type="Pfam" id="PF01555">
    <property type="entry name" value="N6_N4_Mtase"/>
    <property type="match status" value="1"/>
</dbReference>
<dbReference type="Gene3D" id="3.40.50.150">
    <property type="entry name" value="Vaccinia Virus protein VP39"/>
    <property type="match status" value="1"/>
</dbReference>
<dbReference type="InterPro" id="IPR001091">
    <property type="entry name" value="RM_Methyltransferase"/>
</dbReference>
<dbReference type="PRINTS" id="PR00508">
    <property type="entry name" value="S21N4MTFRASE"/>
</dbReference>
<reference evidence="5" key="1">
    <citation type="submission" date="2019-02" db="EMBL/GenBank/DDBJ databases">
        <authorList>
            <person name="Gruber-Vodicka R. H."/>
            <person name="Seah K. B. B."/>
        </authorList>
    </citation>
    <scope>NUCLEOTIDE SEQUENCE</scope>
    <source>
        <strain evidence="5">BECK_BZ126</strain>
    </source>
</reference>
<name>A0A450ZR21_9GAMM</name>
<protein>
    <recommendedName>
        <fullName evidence="3">Methyltransferase</fullName>
        <ecNumber evidence="3">2.1.1.-</ecNumber>
    </recommendedName>
</protein>
<dbReference type="GO" id="GO:0003677">
    <property type="term" value="F:DNA binding"/>
    <property type="evidence" value="ECO:0007669"/>
    <property type="project" value="InterPro"/>
</dbReference>
<comment type="similarity">
    <text evidence="3">Belongs to the N(4)/N(6)-methyltransferase family.</text>
</comment>
<dbReference type="InterPro" id="IPR002941">
    <property type="entry name" value="DNA_methylase_N4/N6"/>
</dbReference>
<keyword evidence="2" id="KW-0808">Transferase</keyword>
<gene>
    <name evidence="5" type="ORF">BECKTC1821F_GA0114240_100962</name>
</gene>
<evidence type="ECO:0000256" key="3">
    <source>
        <dbReference type="RuleBase" id="RU362026"/>
    </source>
</evidence>
<proteinExistence type="inferred from homology"/>
<evidence type="ECO:0000256" key="2">
    <source>
        <dbReference type="ARBA" id="ARBA00022679"/>
    </source>
</evidence>
<accession>A0A450ZR21</accession>
<sequence>MLEFASPALTWAEMTSSVDSLSISPCLTNTTLNNQHPPIYSHQNHTRKTLPCAAPTGNTSPAGHWMGDRKQSTLWSIEHNKNDTGHGTQKPVEAMRRPMENNASPGQAVYEPFSGSGTSLIAAETCGRVCLALEIDPLYVDMTVRRWEAFAGDRAMLEGTDFSFEQITEARCG</sequence>
<organism evidence="5">
    <name type="scientific">Candidatus Kentrum sp. TC</name>
    <dbReference type="NCBI Taxonomy" id="2126339"/>
    <lineage>
        <taxon>Bacteria</taxon>
        <taxon>Pseudomonadati</taxon>
        <taxon>Pseudomonadota</taxon>
        <taxon>Gammaproteobacteria</taxon>
        <taxon>Candidatus Kentrum</taxon>
    </lineage>
</organism>
<dbReference type="GO" id="GO:0032259">
    <property type="term" value="P:methylation"/>
    <property type="evidence" value="ECO:0007669"/>
    <property type="project" value="UniProtKB-KW"/>
</dbReference>
<dbReference type="AlphaFoldDB" id="A0A450ZR21"/>
<dbReference type="SUPFAM" id="SSF53335">
    <property type="entry name" value="S-adenosyl-L-methionine-dependent methyltransferases"/>
    <property type="match status" value="1"/>
</dbReference>
<dbReference type="GO" id="GO:0008170">
    <property type="term" value="F:N-methyltransferase activity"/>
    <property type="evidence" value="ECO:0007669"/>
    <property type="project" value="InterPro"/>
</dbReference>
<dbReference type="EMBL" id="CAADFW010000009">
    <property type="protein sequence ID" value="VFK56226.1"/>
    <property type="molecule type" value="Genomic_DNA"/>
</dbReference>
<dbReference type="EC" id="2.1.1.-" evidence="3"/>
<keyword evidence="1 5" id="KW-0489">Methyltransferase</keyword>